<protein>
    <submittedName>
        <fullName evidence="2">Uncharacterized protein</fullName>
    </submittedName>
</protein>
<organism evidence="2 3">
    <name type="scientific">Eumeta variegata</name>
    <name type="common">Bagworm moth</name>
    <name type="synonym">Eumeta japonica</name>
    <dbReference type="NCBI Taxonomy" id="151549"/>
    <lineage>
        <taxon>Eukaryota</taxon>
        <taxon>Metazoa</taxon>
        <taxon>Ecdysozoa</taxon>
        <taxon>Arthropoda</taxon>
        <taxon>Hexapoda</taxon>
        <taxon>Insecta</taxon>
        <taxon>Pterygota</taxon>
        <taxon>Neoptera</taxon>
        <taxon>Endopterygota</taxon>
        <taxon>Lepidoptera</taxon>
        <taxon>Glossata</taxon>
        <taxon>Ditrysia</taxon>
        <taxon>Tineoidea</taxon>
        <taxon>Psychidae</taxon>
        <taxon>Oiketicinae</taxon>
        <taxon>Eumeta</taxon>
    </lineage>
</organism>
<sequence>MRYLSTRSHAAPLRPRRSAADNRRDYVRWLLLVVLSELTPAFLSALSRCGRRPPPRAVGTPVTRGPRTRPAKSSATCQSLARLPRSGPQ</sequence>
<dbReference type="EMBL" id="BGZK01001447">
    <property type="protein sequence ID" value="GBP80146.1"/>
    <property type="molecule type" value="Genomic_DNA"/>
</dbReference>
<dbReference type="AlphaFoldDB" id="A0A4C1YV21"/>
<evidence type="ECO:0000256" key="1">
    <source>
        <dbReference type="SAM" id="MobiDB-lite"/>
    </source>
</evidence>
<keyword evidence="3" id="KW-1185">Reference proteome</keyword>
<reference evidence="2 3" key="1">
    <citation type="journal article" date="2019" name="Commun. Biol.">
        <title>The bagworm genome reveals a unique fibroin gene that provides high tensile strength.</title>
        <authorList>
            <person name="Kono N."/>
            <person name="Nakamura H."/>
            <person name="Ohtoshi R."/>
            <person name="Tomita M."/>
            <person name="Numata K."/>
            <person name="Arakawa K."/>
        </authorList>
    </citation>
    <scope>NUCLEOTIDE SEQUENCE [LARGE SCALE GENOMIC DNA]</scope>
</reference>
<evidence type="ECO:0000313" key="3">
    <source>
        <dbReference type="Proteomes" id="UP000299102"/>
    </source>
</evidence>
<feature type="region of interest" description="Disordered" evidence="1">
    <location>
        <begin position="49"/>
        <end position="89"/>
    </location>
</feature>
<accession>A0A4C1YV21</accession>
<name>A0A4C1YV21_EUMVA</name>
<evidence type="ECO:0000313" key="2">
    <source>
        <dbReference type="EMBL" id="GBP80146.1"/>
    </source>
</evidence>
<proteinExistence type="predicted"/>
<comment type="caution">
    <text evidence="2">The sequence shown here is derived from an EMBL/GenBank/DDBJ whole genome shotgun (WGS) entry which is preliminary data.</text>
</comment>
<gene>
    <name evidence="2" type="ORF">EVAR_56015_1</name>
</gene>
<dbReference type="Proteomes" id="UP000299102">
    <property type="component" value="Unassembled WGS sequence"/>
</dbReference>
<feature type="region of interest" description="Disordered" evidence="1">
    <location>
        <begin position="1"/>
        <end position="20"/>
    </location>
</feature>